<dbReference type="GO" id="GO:0005524">
    <property type="term" value="F:ATP binding"/>
    <property type="evidence" value="ECO:0007669"/>
    <property type="project" value="UniProtKB-KW"/>
</dbReference>
<keyword evidence="3" id="KW-0067">ATP-binding</keyword>
<evidence type="ECO:0000256" key="1">
    <source>
        <dbReference type="ARBA" id="ARBA00010638"/>
    </source>
</evidence>
<dbReference type="InterPro" id="IPR024185">
    <property type="entry name" value="FTHF_cligase-like_sf"/>
</dbReference>
<gene>
    <name evidence="4" type="ORF">UFOPK2754_02009</name>
    <name evidence="5" type="ORF">UFOPK3543_00363</name>
</gene>
<evidence type="ECO:0000256" key="2">
    <source>
        <dbReference type="ARBA" id="ARBA00022741"/>
    </source>
</evidence>
<dbReference type="GO" id="GO:0009396">
    <property type="term" value="P:folic acid-containing compound biosynthetic process"/>
    <property type="evidence" value="ECO:0007669"/>
    <property type="project" value="TreeGrafter"/>
</dbReference>
<comment type="similarity">
    <text evidence="1">Belongs to the 5-formyltetrahydrofolate cyclo-ligase family.</text>
</comment>
<dbReference type="GO" id="GO:0030272">
    <property type="term" value="F:5-formyltetrahydrofolate cyclo-ligase activity"/>
    <property type="evidence" value="ECO:0007669"/>
    <property type="project" value="TreeGrafter"/>
</dbReference>
<dbReference type="Pfam" id="PF01812">
    <property type="entry name" value="5-FTHF_cyc-lig"/>
    <property type="match status" value="1"/>
</dbReference>
<sequence>MRRDAAVAVAANAATVPALSTAARVAAYVARRGELDPSPIVRAAWRRHAAVALPVVRNRAQPSALEFASYTADTVLEPGHHGIPVPPANAPRWVLDDLDNLVVVLVPLVAFDASLTRVGSGAGYYDRTFATRRVSGTPPLLIGLAYHWQQVSEVERSAWDVPLDLVITDRGIVYPPPGNADQPR</sequence>
<organism evidence="4">
    <name type="scientific">freshwater metagenome</name>
    <dbReference type="NCBI Taxonomy" id="449393"/>
    <lineage>
        <taxon>unclassified sequences</taxon>
        <taxon>metagenomes</taxon>
        <taxon>ecological metagenomes</taxon>
    </lineage>
</organism>
<dbReference type="GO" id="GO:0035999">
    <property type="term" value="P:tetrahydrofolate interconversion"/>
    <property type="evidence" value="ECO:0007669"/>
    <property type="project" value="TreeGrafter"/>
</dbReference>
<evidence type="ECO:0000256" key="3">
    <source>
        <dbReference type="ARBA" id="ARBA00022840"/>
    </source>
</evidence>
<dbReference type="AlphaFoldDB" id="A0A6J6U5G6"/>
<evidence type="ECO:0000313" key="5">
    <source>
        <dbReference type="EMBL" id="CAB4892322.1"/>
    </source>
</evidence>
<proteinExistence type="inferred from homology"/>
<dbReference type="EMBL" id="CAEZYR010000077">
    <property type="protein sequence ID" value="CAB4754565.1"/>
    <property type="molecule type" value="Genomic_DNA"/>
</dbReference>
<evidence type="ECO:0000313" key="4">
    <source>
        <dbReference type="EMBL" id="CAB4754565.1"/>
    </source>
</evidence>
<dbReference type="PANTHER" id="PTHR23407">
    <property type="entry name" value="ATPASE INHIBITOR/5-FORMYLTETRAHYDROFOLATE CYCLO-LIGASE"/>
    <property type="match status" value="1"/>
</dbReference>
<dbReference type="NCBIfam" id="TIGR02727">
    <property type="entry name" value="MTHFS_bact"/>
    <property type="match status" value="1"/>
</dbReference>
<dbReference type="InterPro" id="IPR002698">
    <property type="entry name" value="FTHF_cligase"/>
</dbReference>
<dbReference type="SUPFAM" id="SSF100950">
    <property type="entry name" value="NagB/RpiA/CoA transferase-like"/>
    <property type="match status" value="1"/>
</dbReference>
<dbReference type="InterPro" id="IPR037171">
    <property type="entry name" value="NagB/RpiA_transferase-like"/>
</dbReference>
<protein>
    <submittedName>
        <fullName evidence="4">Unannotated protein</fullName>
    </submittedName>
</protein>
<accession>A0A6J6U5G6</accession>
<dbReference type="PANTHER" id="PTHR23407:SF1">
    <property type="entry name" value="5-FORMYLTETRAHYDROFOLATE CYCLO-LIGASE"/>
    <property type="match status" value="1"/>
</dbReference>
<dbReference type="Gene3D" id="3.40.50.10420">
    <property type="entry name" value="NagB/RpiA/CoA transferase-like"/>
    <property type="match status" value="1"/>
</dbReference>
<dbReference type="EMBL" id="CAFBMH010000007">
    <property type="protein sequence ID" value="CAB4892322.1"/>
    <property type="molecule type" value="Genomic_DNA"/>
</dbReference>
<reference evidence="4" key="1">
    <citation type="submission" date="2020-05" db="EMBL/GenBank/DDBJ databases">
        <authorList>
            <person name="Chiriac C."/>
            <person name="Salcher M."/>
            <person name="Ghai R."/>
            <person name="Kavagutti S V."/>
        </authorList>
    </citation>
    <scope>NUCLEOTIDE SEQUENCE</scope>
</reference>
<name>A0A6J6U5G6_9ZZZZ</name>
<keyword evidence="2" id="KW-0547">Nucleotide-binding</keyword>
<dbReference type="PIRSF" id="PIRSF006806">
    <property type="entry name" value="FTHF_cligase"/>
    <property type="match status" value="1"/>
</dbReference>